<feature type="compositionally biased region" description="Basic and acidic residues" evidence="1">
    <location>
        <begin position="139"/>
        <end position="151"/>
    </location>
</feature>
<accession>A0ABR1RLQ4</accession>
<evidence type="ECO:0000256" key="2">
    <source>
        <dbReference type="SAM" id="Phobius"/>
    </source>
</evidence>
<organism evidence="3 4">
    <name type="scientific">Apiospora marii</name>
    <dbReference type="NCBI Taxonomy" id="335849"/>
    <lineage>
        <taxon>Eukaryota</taxon>
        <taxon>Fungi</taxon>
        <taxon>Dikarya</taxon>
        <taxon>Ascomycota</taxon>
        <taxon>Pezizomycotina</taxon>
        <taxon>Sordariomycetes</taxon>
        <taxon>Xylariomycetidae</taxon>
        <taxon>Amphisphaeriales</taxon>
        <taxon>Apiosporaceae</taxon>
        <taxon>Apiospora</taxon>
    </lineage>
</organism>
<sequence length="666" mass="74452">MSLKSQGKPDLQDLHAWCPEFDQVKEPILNYSQAYLERLSDVRPGTDDIAFFTHADDPGLLPNEEAGILLDFCRTIRTAEDFHTSAPKRLAAILHDSNSAGKSRETHYPLTAARLLEKLSVPRFKSSRRIPGSTDEADATEHETPLAEESLKGTTSELTTIELPEAKRRLVLVVNLDQAVAWALMKTASHNQAAALRSFIADHVSFKASLETTVITQTQLTFELRFHLPFYARRDSSKGGPFHDLKKLKNPQYVDTILSTPVSDTSSPLTEYIYQAEASCLVTGQDHHIWTAHTFIDGCHEYGDGGVLEDYESQKEVWGRVCDMFDPVSGKLIASPSVTPREFFLGLLEVRSELAKNEWHNTRSSYDDCLKRSLAAGAGQDDGVKVGFTKKDYSCWIHSARRVLEMLRRSLIDCISVWETFTSGDIHYFFAPGDDWDMSRTHNHQMAAIRRNFNKMATLLQKLDTVRDELHNTMNELGHHLDYENNESAITQIATAKDVKILTWVTFYSLPFTLVSAFMSARPEVLPLPETIATPFVGFFIIEAVIWILYWFANGRYATKVKNAVFISYHWVRYYIRYKDDTGSDIQAPPLTSTCAFDTARTLGSTDAAIIAEPRLFAPTSTGTGTSRNEILHTAATERTNAAAVSGPSAMVYGTAMSPVAVVLAL</sequence>
<keyword evidence="2" id="KW-0812">Transmembrane</keyword>
<name>A0ABR1RLQ4_9PEZI</name>
<evidence type="ECO:0000313" key="3">
    <source>
        <dbReference type="EMBL" id="KAK8015878.1"/>
    </source>
</evidence>
<proteinExistence type="predicted"/>
<feature type="transmembrane region" description="Helical" evidence="2">
    <location>
        <begin position="532"/>
        <end position="553"/>
    </location>
</feature>
<keyword evidence="2" id="KW-1133">Transmembrane helix</keyword>
<keyword evidence="4" id="KW-1185">Reference proteome</keyword>
<evidence type="ECO:0000256" key="1">
    <source>
        <dbReference type="SAM" id="MobiDB-lite"/>
    </source>
</evidence>
<evidence type="ECO:0000313" key="4">
    <source>
        <dbReference type="Proteomes" id="UP001396898"/>
    </source>
</evidence>
<keyword evidence="2" id="KW-0472">Membrane</keyword>
<protein>
    <submittedName>
        <fullName evidence="3">Uncharacterized protein</fullName>
    </submittedName>
</protein>
<dbReference type="Proteomes" id="UP001396898">
    <property type="component" value="Unassembled WGS sequence"/>
</dbReference>
<comment type="caution">
    <text evidence="3">The sequence shown here is derived from an EMBL/GenBank/DDBJ whole genome shotgun (WGS) entry which is preliminary data.</text>
</comment>
<feature type="region of interest" description="Disordered" evidence="1">
    <location>
        <begin position="126"/>
        <end position="153"/>
    </location>
</feature>
<gene>
    <name evidence="3" type="ORF">PG991_008766</name>
</gene>
<dbReference type="EMBL" id="JAQQWI010000012">
    <property type="protein sequence ID" value="KAK8015878.1"/>
    <property type="molecule type" value="Genomic_DNA"/>
</dbReference>
<reference evidence="3 4" key="1">
    <citation type="submission" date="2023-01" db="EMBL/GenBank/DDBJ databases">
        <title>Analysis of 21 Apiospora genomes using comparative genomics revels a genus with tremendous synthesis potential of carbohydrate active enzymes and secondary metabolites.</title>
        <authorList>
            <person name="Sorensen T."/>
        </authorList>
    </citation>
    <scope>NUCLEOTIDE SEQUENCE [LARGE SCALE GENOMIC DNA]</scope>
    <source>
        <strain evidence="3 4">CBS 20057</strain>
    </source>
</reference>